<dbReference type="CDD" id="cd00519">
    <property type="entry name" value="Lipase_3"/>
    <property type="match status" value="1"/>
</dbReference>
<evidence type="ECO:0000256" key="9">
    <source>
        <dbReference type="ARBA" id="ARBA00022963"/>
    </source>
</evidence>
<evidence type="ECO:0000256" key="15">
    <source>
        <dbReference type="SAM" id="MobiDB-lite"/>
    </source>
</evidence>
<keyword evidence="12" id="KW-0472">Membrane</keyword>
<keyword evidence="5" id="KW-0812">Transmembrane</keyword>
<feature type="region of interest" description="Disordered" evidence="15">
    <location>
        <begin position="1867"/>
        <end position="1897"/>
    </location>
</feature>
<feature type="compositionally biased region" description="Low complexity" evidence="15">
    <location>
        <begin position="1816"/>
        <end position="1826"/>
    </location>
</feature>
<feature type="region of interest" description="Disordered" evidence="15">
    <location>
        <begin position="353"/>
        <end position="449"/>
    </location>
</feature>
<protein>
    <recommendedName>
        <fullName evidence="14">sn-1-specific diacylglycerol lipase</fullName>
        <ecNumber evidence="14">3.1.1.116</ecNumber>
    </recommendedName>
</protein>
<feature type="compositionally biased region" description="Basic and acidic residues" evidence="15">
    <location>
        <begin position="182"/>
        <end position="192"/>
    </location>
</feature>
<feature type="compositionally biased region" description="Basic and acidic residues" evidence="15">
    <location>
        <begin position="1370"/>
        <end position="1381"/>
    </location>
</feature>
<feature type="region of interest" description="Disordered" evidence="15">
    <location>
        <begin position="997"/>
        <end position="1037"/>
    </location>
</feature>
<keyword evidence="6" id="KW-0479">Metal-binding</keyword>
<feature type="compositionally biased region" description="Polar residues" evidence="15">
    <location>
        <begin position="2023"/>
        <end position="2034"/>
    </location>
</feature>
<gene>
    <name evidence="17" type="ORF">A4X13_0g5911</name>
</gene>
<feature type="compositionally biased region" description="Basic and acidic residues" evidence="15">
    <location>
        <begin position="2283"/>
        <end position="2294"/>
    </location>
</feature>
<proteinExistence type="predicted"/>
<dbReference type="InterPro" id="IPR002921">
    <property type="entry name" value="Fungal_lipase-type"/>
</dbReference>
<dbReference type="InterPro" id="IPR052214">
    <property type="entry name" value="DAG_Lipase-Related"/>
</dbReference>
<feature type="region of interest" description="Disordered" evidence="15">
    <location>
        <begin position="1402"/>
        <end position="1455"/>
    </location>
</feature>
<feature type="compositionally biased region" description="Low complexity" evidence="15">
    <location>
        <begin position="266"/>
        <end position="280"/>
    </location>
</feature>
<feature type="region of interest" description="Disordered" evidence="15">
    <location>
        <begin position="2266"/>
        <end position="2295"/>
    </location>
</feature>
<dbReference type="GO" id="GO:0016298">
    <property type="term" value="F:lipase activity"/>
    <property type="evidence" value="ECO:0007669"/>
    <property type="project" value="TreeGrafter"/>
</dbReference>
<evidence type="ECO:0000256" key="4">
    <source>
        <dbReference type="ARBA" id="ARBA00022553"/>
    </source>
</evidence>
<feature type="compositionally biased region" description="Polar residues" evidence="15">
    <location>
        <begin position="135"/>
        <end position="144"/>
    </location>
</feature>
<feature type="compositionally biased region" description="Low complexity" evidence="15">
    <location>
        <begin position="409"/>
        <end position="421"/>
    </location>
</feature>
<dbReference type="PANTHER" id="PTHR45792:SF8">
    <property type="entry name" value="DIACYLGLYCEROL LIPASE-ALPHA"/>
    <property type="match status" value="1"/>
</dbReference>
<reference evidence="17" key="1">
    <citation type="submission" date="2016-04" db="EMBL/GenBank/DDBJ databases">
        <authorList>
            <person name="Nguyen H.D."/>
            <person name="Samba Siva P."/>
            <person name="Cullis J."/>
            <person name="Levesque C.A."/>
            <person name="Hambleton S."/>
        </authorList>
    </citation>
    <scope>NUCLEOTIDE SEQUENCE</scope>
    <source>
        <strain evidence="17">DAOMC 236416</strain>
    </source>
</reference>
<evidence type="ECO:0000256" key="12">
    <source>
        <dbReference type="ARBA" id="ARBA00023136"/>
    </source>
</evidence>
<feature type="compositionally biased region" description="Basic and acidic residues" evidence="15">
    <location>
        <begin position="146"/>
        <end position="160"/>
    </location>
</feature>
<feature type="compositionally biased region" description="Polar residues" evidence="15">
    <location>
        <begin position="1017"/>
        <end position="1035"/>
    </location>
</feature>
<evidence type="ECO:0000256" key="11">
    <source>
        <dbReference type="ARBA" id="ARBA00023098"/>
    </source>
</evidence>
<evidence type="ECO:0000256" key="6">
    <source>
        <dbReference type="ARBA" id="ARBA00022723"/>
    </source>
</evidence>
<feature type="compositionally biased region" description="Basic and acidic residues" evidence="15">
    <location>
        <begin position="2036"/>
        <end position="2050"/>
    </location>
</feature>
<keyword evidence="7" id="KW-0378">Hydrolase</keyword>
<sequence length="2469" mass="265951">MPGVSASSSPPPPHTLSAGPDSASADEQQPPFGSAANDEAHTPIIMTGDQGILPSSPLSLLPEDEAQHSQPQLEEIPDFGEDAEDAVYELEEEDDSYTGQHASIVTASAILSRSGAVFPFPVNYPATPRAHTGRVGTNRSSGGQYRSERSAESRSRRESLDNFAADGNRNMYEQGDEDEDGQEGRSSADRRGSLSLSASSHSSTSSSALPSELPSSSPINFSRHASGQGSSRRGSIGRSLSPYLHFENPGSTWLPPLDIGGHSAPSRSQSSNLANRSSASAEDRSRTSSNVKHQHKQQQQRPRPRQRPSNGSAFEALGTLLLHSREAKGRPSVLSFARPESVVSKEDEAGLWIQRGSDDNNNDGTAFSAGGRKRSDDRTRSNSESEPMTPHVHAPSSFLFGNSHRRVRTSSVRSERSSSSVSRDDVRTAAPPAGSADSFSMNDDPDDRSQWFRRFFGPPSAKVQQHQHNHQQQTLNLPFGLRFPAVQNSSLLTAKGRSNTLTIAERRARRFLLGRQADESDATDSSYRLVWTRRNQPSFQVERKPESQHLAKSRPPSRKESVDDSALTPTLRSPPLRRAQSEMPRSIVPRPTFPRACDEPEPPSSLLYRRKRGKRGNGASDDLWQSGGGEDSPPATSLAGILGPSSMMDLPEPPPSPLAMPGGWVGSNSYRRSGRRAWLWWEGKGDESPNTSFESPRVGSAGGSRGMVRNASTGSMGSPSGSLPQKGGLLSLPRLPSSSRGTTSASRPAKRRAARSSNHLYEEGALWLPPPLLDDVGSNPASFEGLLGIKRMREREQALKQLERLRARNRPTNKPGLITALGNFVKAAHAAELSHKKMRQQEEIVAAAAASGVGSKKRPGIGALGGAWRSLSAFELGQGASRPFAGRSAPADVAAILEEADKANDAAVVEGEGGDEVGNADADEGELEDEEVDEQPGTRLWWDRLFSNSRVASGAAWAMGTTTSAKEKTEIELRPSMADRSFTEPAFKRSIEMDIEDEETSAGKDDMSSFILDSGPPSASASRRKMNGSTSSTSVAAPFASQPLSTLAEGQGTDFSTEFAISASSPRLSEESARSVGGLDSTDMSLSEGGVSSQGTASAKHVLFSTPLESPRLRGSGSGSGASDAARGQGRSATLPSRISDSRLSSPMRELPHAPRLVPIHISNPTSPMTPLISDVLDPFMPNGEGRRRSGSGSFIEVGSPLLRSFRLAGDSSAPRAPRLAPTLMSLPPSPWTESGDMSMAPVGGNMPKRRSISTLSPMMRMDALIEADSDGRNGDLLNAPEEQQQQISFRLSAEIVRPQGGEGGLSSISPRLVPRKLEVIASPVLRASQAEAPVDDLDGTARNGLGIVTSDSVARQTAQKRGVEAGSKSSHERFGNKPDLPRASTLATEARLTPAALFLSKPEGTPLHRSETSTRLRIPQSRNLSQSRVPLTGSLSSTSNVSQPRMHRQSSRMAKRQPERSFFLWLLIGDLFLGTSPSIAAKAIDPSKTPPGTVEFGPIAGVISHLVGFIVFTLAHVLDLATNAWENTTRAIWFIRWLGLNLTGQTVLSRCIYEVFLLVRDEWNTVAEEDHEDRAGKKGKLSRGRSRRGSWSGSAAAGAGDEDGEERDGFDLQPLDSSGEGKKRGKPKGLSKWQIVRGLTELACLQAVTRERYLAEGAGLEKLRGWKKRRKGSKRSASHDRGGDSFGQSIDPAAYSNTSTITNLSLDRNSSDDDSDDDNGDYERRARRRREASRDEGGTHTAEGSPVGSLSSDDSDESETEMIVTRQDADVLEFCKTPRPMPTGEGPGGRPGLSTRQSSAGASSYFHMHRPASPPSGAGPDSSATAKKRTHPAMGSAFDFGMTPLLPQQSVSSSSNVHVLPASGHDVVVEEEEDSWAGGRPPKGAEERRGSLVDQGRKHGALWSDSARDLVKTMRWASRMAISAYGLHVHIVDLPPTFTPSGKRFNRQTFAHLSRLNPDDVLHAEIQTLDSEAAYQPTFYIVRDFVRKVIVVSVRGTQSFSDIIVDLDINVETVALPALKTKQSGEGHSNSWNGDAKEGISSDDGTDRSTEWIRDPRLKAHAGIWRAAQSLIKPGSTLFDTLKATMEELSDFGLVLTGHSLGAAIASAVALLISEYKPVDEHSGHYDAHQHQQRYRHASTSTEDDPGRGVWLTRPGTGLPAGRPIRAIAFAHPATVSAALADRAALGIIPLVTTVVLGSDVIPRAGHGQARELRRVLGALSRVRRRHAFQSAKKGHGEEEEEEDARVHIVRSWWDWRSICSAAAEAESASNDQQSSGAWNGGKEDDSARAEHQHKVRAPISVKEMMSRSKRLSLAGLDAVTLDRKERIEDQLWKLRCDVEADLYAAVKGRMAGADSALLAGLRTPGLSPWVGPWSGRSGGAAPLHKLASRRQKLDMATLASEVREEERAEGGRVMLLPAGKSFLIESGEIYVVTSPLSYFSLPDLTPKMLADHLPSAYEAAMEEDIAL</sequence>
<feature type="compositionally biased region" description="Polar residues" evidence="15">
    <location>
        <begin position="1351"/>
        <end position="1360"/>
    </location>
</feature>
<feature type="compositionally biased region" description="Polar residues" evidence="15">
    <location>
        <begin position="710"/>
        <end position="723"/>
    </location>
</feature>
<keyword evidence="11" id="KW-0443">Lipid metabolism</keyword>
<feature type="compositionally biased region" description="Polar residues" evidence="15">
    <location>
        <begin position="1082"/>
        <end position="1097"/>
    </location>
</feature>
<dbReference type="Proteomes" id="UP000077521">
    <property type="component" value="Unassembled WGS sequence"/>
</dbReference>
<feature type="compositionally biased region" description="Acidic residues" evidence="15">
    <location>
        <begin position="75"/>
        <end position="85"/>
    </location>
</feature>
<comment type="subcellular location">
    <subcellularLocation>
        <location evidence="2">Cell membrane</location>
        <topology evidence="2">Multi-pass membrane protein</topology>
    </subcellularLocation>
</comment>
<feature type="region of interest" description="Disordered" evidence="15">
    <location>
        <begin position="2023"/>
        <end position="2050"/>
    </location>
</feature>
<keyword evidence="9" id="KW-0442">Lipid degradation</keyword>
<evidence type="ECO:0000256" key="2">
    <source>
        <dbReference type="ARBA" id="ARBA00004651"/>
    </source>
</evidence>
<comment type="cofactor">
    <cofactor evidence="1">
        <name>Ca(2+)</name>
        <dbReference type="ChEBI" id="CHEBI:29108"/>
    </cofactor>
</comment>
<accession>A0A177TTR4</accession>
<dbReference type="PANTHER" id="PTHR45792">
    <property type="entry name" value="DIACYLGLYCEROL LIPASE HOMOLOG-RELATED"/>
    <property type="match status" value="1"/>
</dbReference>
<feature type="region of interest" description="Disordered" evidence="15">
    <location>
        <begin position="1"/>
        <end position="85"/>
    </location>
</feature>
<keyword evidence="8" id="KW-0106">Calcium</keyword>
<feature type="region of interest" description="Disordered" evidence="15">
    <location>
        <begin position="1061"/>
        <end position="1149"/>
    </location>
</feature>
<feature type="region of interest" description="Disordered" evidence="15">
    <location>
        <begin position="1569"/>
        <end position="1631"/>
    </location>
</feature>
<feature type="region of interest" description="Disordered" evidence="15">
    <location>
        <begin position="537"/>
        <end position="646"/>
    </location>
</feature>
<keyword evidence="3" id="KW-1003">Cell membrane</keyword>
<feature type="compositionally biased region" description="Low complexity" evidence="15">
    <location>
        <begin position="1590"/>
        <end position="1600"/>
    </location>
</feature>
<evidence type="ECO:0000256" key="5">
    <source>
        <dbReference type="ARBA" id="ARBA00022692"/>
    </source>
</evidence>
<dbReference type="Gene3D" id="3.40.50.1820">
    <property type="entry name" value="alpha/beta hydrolase"/>
    <property type="match status" value="1"/>
</dbReference>
<feature type="region of interest" description="Disordered" evidence="15">
    <location>
        <begin position="2123"/>
        <end position="2151"/>
    </location>
</feature>
<evidence type="ECO:0000256" key="8">
    <source>
        <dbReference type="ARBA" id="ARBA00022837"/>
    </source>
</evidence>
<dbReference type="EC" id="3.1.1.116" evidence="14"/>
<feature type="region of interest" description="Disordered" evidence="15">
    <location>
        <begin position="255"/>
        <end position="311"/>
    </location>
</feature>
<evidence type="ECO:0000256" key="3">
    <source>
        <dbReference type="ARBA" id="ARBA00022475"/>
    </source>
</evidence>
<dbReference type="GO" id="GO:0046340">
    <property type="term" value="P:diacylglycerol catabolic process"/>
    <property type="evidence" value="ECO:0007669"/>
    <property type="project" value="TreeGrafter"/>
</dbReference>
<feature type="compositionally biased region" description="Basic residues" evidence="15">
    <location>
        <begin position="292"/>
        <end position="306"/>
    </location>
</feature>
<feature type="compositionally biased region" description="Basic residues" evidence="15">
    <location>
        <begin position="1578"/>
        <end position="1589"/>
    </location>
</feature>
<evidence type="ECO:0000256" key="7">
    <source>
        <dbReference type="ARBA" id="ARBA00022801"/>
    </source>
</evidence>
<feature type="compositionally biased region" description="Basic and acidic residues" evidence="15">
    <location>
        <begin position="373"/>
        <end position="383"/>
    </location>
</feature>
<dbReference type="GO" id="GO:0046872">
    <property type="term" value="F:metal ion binding"/>
    <property type="evidence" value="ECO:0007669"/>
    <property type="project" value="UniProtKB-KW"/>
</dbReference>
<keyword evidence="4" id="KW-0597">Phosphoprotein</keyword>
<feature type="compositionally biased region" description="Low complexity" evidence="15">
    <location>
        <begin position="727"/>
        <end position="747"/>
    </location>
</feature>
<evidence type="ECO:0000313" key="18">
    <source>
        <dbReference type="Proteomes" id="UP000077521"/>
    </source>
</evidence>
<comment type="caution">
    <text evidence="17">The sequence shown here is derived from an EMBL/GenBank/DDBJ whole genome shotgun (WGS) entry which is preliminary data.</text>
</comment>
<dbReference type="GO" id="GO:0019369">
    <property type="term" value="P:arachidonate metabolic process"/>
    <property type="evidence" value="ECO:0007669"/>
    <property type="project" value="TreeGrafter"/>
</dbReference>
<feature type="compositionally biased region" description="Low complexity" evidence="15">
    <location>
        <begin position="193"/>
        <end position="236"/>
    </location>
</feature>
<evidence type="ECO:0000256" key="10">
    <source>
        <dbReference type="ARBA" id="ARBA00022989"/>
    </source>
</evidence>
<feature type="domain" description="Fungal lipase-type" evidence="16">
    <location>
        <begin position="1992"/>
        <end position="2121"/>
    </location>
</feature>
<feature type="compositionally biased region" description="Basic residues" evidence="15">
    <location>
        <begin position="1667"/>
        <end position="1677"/>
    </location>
</feature>
<comment type="catalytic activity">
    <reaction evidence="13">
        <text>a 1,2-diacyl-sn-glycerol + H2O = a 2-acylglycerol + a fatty acid + H(+)</text>
        <dbReference type="Rhea" id="RHEA:33275"/>
        <dbReference type="ChEBI" id="CHEBI:15377"/>
        <dbReference type="ChEBI" id="CHEBI:15378"/>
        <dbReference type="ChEBI" id="CHEBI:17389"/>
        <dbReference type="ChEBI" id="CHEBI:17815"/>
        <dbReference type="ChEBI" id="CHEBI:28868"/>
        <dbReference type="EC" id="3.1.1.116"/>
    </reaction>
    <physiologicalReaction direction="left-to-right" evidence="13">
        <dbReference type="Rhea" id="RHEA:33276"/>
    </physiologicalReaction>
</comment>
<dbReference type="SUPFAM" id="SSF53474">
    <property type="entry name" value="alpha/beta-Hydrolases"/>
    <property type="match status" value="1"/>
</dbReference>
<feature type="region of interest" description="Disordered" evidence="15">
    <location>
        <begin position="120"/>
        <end position="236"/>
    </location>
</feature>
<evidence type="ECO:0000313" key="17">
    <source>
        <dbReference type="EMBL" id="KAE8245448.1"/>
    </source>
</evidence>
<evidence type="ECO:0000256" key="14">
    <source>
        <dbReference type="ARBA" id="ARBA00026104"/>
    </source>
</evidence>
<feature type="compositionally biased region" description="Polar residues" evidence="15">
    <location>
        <begin position="1134"/>
        <end position="1145"/>
    </location>
</feature>
<keyword evidence="10" id="KW-1133">Transmembrane helix</keyword>
<feature type="region of interest" description="Disordered" evidence="15">
    <location>
        <begin position="1351"/>
        <end position="1385"/>
    </location>
</feature>
<organism evidence="17 18">
    <name type="scientific">Tilletia indica</name>
    <dbReference type="NCBI Taxonomy" id="43049"/>
    <lineage>
        <taxon>Eukaryota</taxon>
        <taxon>Fungi</taxon>
        <taxon>Dikarya</taxon>
        <taxon>Basidiomycota</taxon>
        <taxon>Ustilaginomycotina</taxon>
        <taxon>Exobasidiomycetes</taxon>
        <taxon>Tilletiales</taxon>
        <taxon>Tilletiaceae</taxon>
        <taxon>Tilletia</taxon>
    </lineage>
</organism>
<keyword evidence="18" id="KW-1185">Reference proteome</keyword>
<evidence type="ECO:0000256" key="13">
    <source>
        <dbReference type="ARBA" id="ARBA00024531"/>
    </source>
</evidence>
<evidence type="ECO:0000259" key="16">
    <source>
        <dbReference type="Pfam" id="PF01764"/>
    </source>
</evidence>
<dbReference type="Pfam" id="PF01764">
    <property type="entry name" value="Lipase_3"/>
    <property type="match status" value="1"/>
</dbReference>
<feature type="compositionally biased region" description="Basic residues" evidence="15">
    <location>
        <begin position="1446"/>
        <end position="1455"/>
    </location>
</feature>
<feature type="compositionally biased region" description="Basic and acidic residues" evidence="15">
    <location>
        <begin position="1884"/>
        <end position="1897"/>
    </location>
</feature>
<name>A0A177TTR4_9BASI</name>
<dbReference type="GO" id="GO:0005886">
    <property type="term" value="C:plasma membrane"/>
    <property type="evidence" value="ECO:0007669"/>
    <property type="project" value="UniProtKB-SubCell"/>
</dbReference>
<reference evidence="17" key="2">
    <citation type="journal article" date="2019" name="IMA Fungus">
        <title>Genome sequencing and comparison of five Tilletia species to identify candidate genes for the detection of regulated species infecting wheat.</title>
        <authorList>
            <person name="Nguyen H.D.T."/>
            <person name="Sultana T."/>
            <person name="Kesanakurti P."/>
            <person name="Hambleton S."/>
        </authorList>
    </citation>
    <scope>NUCLEOTIDE SEQUENCE</scope>
    <source>
        <strain evidence="17">DAOMC 236416</strain>
    </source>
</reference>
<feature type="compositionally biased region" description="Polar residues" evidence="15">
    <location>
        <begin position="1421"/>
        <end position="1444"/>
    </location>
</feature>
<dbReference type="EMBL" id="LWDF02000505">
    <property type="protein sequence ID" value="KAE8245448.1"/>
    <property type="molecule type" value="Genomic_DNA"/>
</dbReference>
<evidence type="ECO:0000256" key="1">
    <source>
        <dbReference type="ARBA" id="ARBA00001913"/>
    </source>
</evidence>
<feature type="compositionally biased region" description="Low complexity" evidence="15">
    <location>
        <begin position="1121"/>
        <end position="1133"/>
    </location>
</feature>
<feature type="region of interest" description="Disordered" evidence="15">
    <location>
        <begin position="683"/>
        <end position="757"/>
    </location>
</feature>
<dbReference type="InterPro" id="IPR029058">
    <property type="entry name" value="AB_hydrolase_fold"/>
</dbReference>
<feature type="region of interest" description="Disordered" evidence="15">
    <location>
        <begin position="1667"/>
        <end position="1842"/>
    </location>
</feature>